<evidence type="ECO:0000256" key="1">
    <source>
        <dbReference type="SAM" id="MobiDB-lite"/>
    </source>
</evidence>
<protein>
    <submittedName>
        <fullName evidence="2">Uncharacterized protein</fullName>
    </submittedName>
</protein>
<keyword evidence="3" id="KW-1185">Reference proteome</keyword>
<dbReference type="AlphaFoldDB" id="A0A842JB40"/>
<proteinExistence type="predicted"/>
<dbReference type="RefSeq" id="WP_185897950.1">
    <property type="nucleotide sequence ID" value="NZ_JACLZK010000001.1"/>
</dbReference>
<feature type="region of interest" description="Disordered" evidence="1">
    <location>
        <begin position="1"/>
        <end position="21"/>
    </location>
</feature>
<dbReference type="Proteomes" id="UP000552683">
    <property type="component" value="Unassembled WGS sequence"/>
</dbReference>
<accession>A0A842JB40</accession>
<name>A0A842JB40_9BACT</name>
<gene>
    <name evidence="2" type="ORF">H7R39_03325</name>
</gene>
<reference evidence="2 3" key="1">
    <citation type="submission" date="2020-08" db="EMBL/GenBank/DDBJ databases">
        <title>Complete genome and description of Campylobacter massiliensis Marseille-Q3452 sp. nov.</title>
        <authorList>
            <person name="Antezack A."/>
        </authorList>
    </citation>
    <scope>NUCLEOTIDE SEQUENCE [LARGE SCALE GENOMIC DNA]</scope>
    <source>
        <strain evidence="2 3">Marseille-Q3452</strain>
    </source>
</reference>
<evidence type="ECO:0000313" key="2">
    <source>
        <dbReference type="EMBL" id="MBC2882304.1"/>
    </source>
</evidence>
<feature type="compositionally biased region" description="Basic and acidic residues" evidence="1">
    <location>
        <begin position="10"/>
        <end position="21"/>
    </location>
</feature>
<evidence type="ECO:0000313" key="3">
    <source>
        <dbReference type="Proteomes" id="UP000552683"/>
    </source>
</evidence>
<comment type="caution">
    <text evidence="2">The sequence shown here is derived from an EMBL/GenBank/DDBJ whole genome shotgun (WGS) entry which is preliminary data.</text>
</comment>
<dbReference type="EMBL" id="JACLZK010000001">
    <property type="protein sequence ID" value="MBC2882304.1"/>
    <property type="molecule type" value="Genomic_DNA"/>
</dbReference>
<sequence>MKTFLQDSQENSRKFSRSEKPQKSETELLLDECGEVLAKLKKKNLTEREFLCELIKLMAFSIPQIPYEIWLEKCIESGDVEALNDLVFQYARNELLPGCEGGYDQCERLIHTFLALACGDMSGAKNVMTHSMPPSTNGYRFLCVMSDLVSALLWDDKKSLEPALKKARRFADSKKPINEREAVKFILALHEKDAAAMSESLSNFCVKVARTAAPQFEKRISFFAHGLYALAHYLLPFEIFERICLPKAKNFNENYAKRLLGGKPAQPKLYFSFPPEFEVFNQILNALPAKTVLCQPFDGPSPSDQIRFLDHDTMVENLADKILKARTLNQNL</sequence>
<organism evidence="2 3">
    <name type="scientific">Campylobacter massiliensis</name>
    <dbReference type="NCBI Taxonomy" id="2762557"/>
    <lineage>
        <taxon>Bacteria</taxon>
        <taxon>Pseudomonadati</taxon>
        <taxon>Campylobacterota</taxon>
        <taxon>Epsilonproteobacteria</taxon>
        <taxon>Campylobacterales</taxon>
        <taxon>Campylobacteraceae</taxon>
        <taxon>Campylobacter</taxon>
    </lineage>
</organism>